<dbReference type="Pfam" id="PF09949">
    <property type="entry name" value="APP1_cat"/>
    <property type="match status" value="1"/>
</dbReference>
<dbReference type="EMBL" id="CADCTV010000387">
    <property type="protein sequence ID" value="CAA9324509.1"/>
    <property type="molecule type" value="Genomic_DNA"/>
</dbReference>
<dbReference type="PANTHER" id="PTHR28208:SF3">
    <property type="entry name" value="PHOSPHATIDATE PHOSPHATASE APP1"/>
    <property type="match status" value="1"/>
</dbReference>
<feature type="region of interest" description="Disordered" evidence="1">
    <location>
        <begin position="386"/>
        <end position="422"/>
    </location>
</feature>
<evidence type="ECO:0000313" key="3">
    <source>
        <dbReference type="EMBL" id="CAA9324509.1"/>
    </source>
</evidence>
<organism evidence="3">
    <name type="scientific">uncultured Gemmatimonadota bacterium</name>
    <dbReference type="NCBI Taxonomy" id="203437"/>
    <lineage>
        <taxon>Bacteria</taxon>
        <taxon>Pseudomonadati</taxon>
        <taxon>Gemmatimonadota</taxon>
        <taxon>environmental samples</taxon>
    </lineage>
</organism>
<dbReference type="GO" id="GO:0008195">
    <property type="term" value="F:phosphatidate phosphatase activity"/>
    <property type="evidence" value="ECO:0007669"/>
    <property type="project" value="InterPro"/>
</dbReference>
<protein>
    <recommendedName>
        <fullName evidence="2">Phosphatidate phosphatase APP1 catalytic domain-containing protein</fullName>
    </recommendedName>
</protein>
<name>A0A6J4L7N7_9BACT</name>
<reference evidence="3" key="1">
    <citation type="submission" date="2020-02" db="EMBL/GenBank/DDBJ databases">
        <authorList>
            <person name="Meier V. D."/>
        </authorList>
    </citation>
    <scope>NUCLEOTIDE SEQUENCE</scope>
    <source>
        <strain evidence="3">AVDCRST_MAG89</strain>
    </source>
</reference>
<dbReference type="AlphaFoldDB" id="A0A6J4L7N7"/>
<proteinExistence type="predicted"/>
<dbReference type="PANTHER" id="PTHR28208">
    <property type="entry name" value="PHOSPHATIDATE PHOSPHATASE APP1"/>
    <property type="match status" value="1"/>
</dbReference>
<feature type="compositionally biased region" description="Polar residues" evidence="1">
    <location>
        <begin position="401"/>
        <end position="414"/>
    </location>
</feature>
<accession>A0A6J4L7N7</accession>
<dbReference type="InterPro" id="IPR052935">
    <property type="entry name" value="Mg2+_PAP"/>
</dbReference>
<evidence type="ECO:0000259" key="2">
    <source>
        <dbReference type="Pfam" id="PF09949"/>
    </source>
</evidence>
<sequence>MLPVRPAGQCRGRNPNLLTPGRHEMADWKNAIAKFVHRVEEKVDAQRQKFGATGDGSARIEAYRGYGCPDRAYLRGRVIRGAAVPAAVAEQGIAMNLAAMIQRFESDEVAGARVRVVYPGGEAAVTTDEEGYFEAWLHPEPPFSAGNLWHEVVLELVAPAESDPPHRALGQLLVPPSTAAFGVISDIDDTIVKTDATSLLRMARNVFLSNAHTRVPFPGVAPFYRALQQGAGESPFNPIFYVSSSPWNLHDTLTEYLMVQKIPLGPLMLRDWGVNAQETLPTGHASHKLEAIRRILDLFPALPFILIGDSGQEDPEIYHRVVRDYPDRILAVYIRNVVPRPDRVGAIRKRAAEVEHAGSALILADDTLAAARHAAEKGWIRPQALGEIGEVAREEHEPTPAGTTQANRELSTEGSGPGPQAR</sequence>
<evidence type="ECO:0000256" key="1">
    <source>
        <dbReference type="SAM" id="MobiDB-lite"/>
    </source>
</evidence>
<dbReference type="InterPro" id="IPR019236">
    <property type="entry name" value="APP1_cat"/>
</dbReference>
<feature type="domain" description="Phosphatidate phosphatase APP1 catalytic" evidence="2">
    <location>
        <begin position="181"/>
        <end position="336"/>
    </location>
</feature>
<gene>
    <name evidence="3" type="ORF">AVDCRST_MAG89-1816</name>
</gene>